<accession>A0A1W6L359</accession>
<dbReference type="EMBL" id="CP015118">
    <property type="protein sequence ID" value="ARN18704.1"/>
    <property type="molecule type" value="Genomic_DNA"/>
</dbReference>
<organism evidence="1 2">
    <name type="scientific">Piscinibacter gummiphilus</name>
    <dbReference type="NCBI Taxonomy" id="946333"/>
    <lineage>
        <taxon>Bacteria</taxon>
        <taxon>Pseudomonadati</taxon>
        <taxon>Pseudomonadota</taxon>
        <taxon>Betaproteobacteria</taxon>
        <taxon>Burkholderiales</taxon>
        <taxon>Sphaerotilaceae</taxon>
        <taxon>Piscinibacter</taxon>
    </lineage>
</organism>
<protein>
    <submittedName>
        <fullName evidence="1">Uncharacterized protein</fullName>
    </submittedName>
</protein>
<proteinExistence type="predicted"/>
<sequence length="65" mass="6962">MRLHHAIGLLPFAFSLGGLAFADRVHPFVFGLPFFLAWTIAGALLCAAAMACVYCLDPANRGPDE</sequence>
<evidence type="ECO:0000313" key="2">
    <source>
        <dbReference type="Proteomes" id="UP000193427"/>
    </source>
</evidence>
<dbReference type="RefSeq" id="WP_085748941.1">
    <property type="nucleotide sequence ID" value="NZ_BSPR01000012.1"/>
</dbReference>
<dbReference type="KEGG" id="rgu:A4W93_01530"/>
<dbReference type="OrthoDB" id="3578830at2"/>
<keyword evidence="2" id="KW-1185">Reference proteome</keyword>
<dbReference type="STRING" id="946333.A4W93_01530"/>
<dbReference type="Proteomes" id="UP000193427">
    <property type="component" value="Chromosome"/>
</dbReference>
<dbReference type="InterPro" id="IPR021741">
    <property type="entry name" value="DUF3311"/>
</dbReference>
<gene>
    <name evidence="1" type="ORF">A4W93_01530</name>
</gene>
<name>A0A1W6L359_9BURK</name>
<reference evidence="1 2" key="1">
    <citation type="submission" date="2016-04" db="EMBL/GenBank/DDBJ databases">
        <title>Complete genome sequence of natural rubber-degrading, novel Gram-negative bacterium, Rhizobacter gummiphilus strain NS21.</title>
        <authorList>
            <person name="Tabata M."/>
            <person name="Kasai D."/>
            <person name="Fukuda M."/>
        </authorList>
    </citation>
    <scope>NUCLEOTIDE SEQUENCE [LARGE SCALE GENOMIC DNA]</scope>
    <source>
        <strain evidence="1 2">NS21</strain>
    </source>
</reference>
<dbReference type="AlphaFoldDB" id="A0A1W6L359"/>
<evidence type="ECO:0000313" key="1">
    <source>
        <dbReference type="EMBL" id="ARN18704.1"/>
    </source>
</evidence>
<dbReference type="Pfam" id="PF11755">
    <property type="entry name" value="DUF3311"/>
    <property type="match status" value="1"/>
</dbReference>